<dbReference type="EMBL" id="MQVS01000005">
    <property type="protein sequence ID" value="OKL51755.1"/>
    <property type="molecule type" value="Genomic_DNA"/>
</dbReference>
<dbReference type="CDD" id="cd02440">
    <property type="entry name" value="AdoMet_MTases"/>
    <property type="match status" value="1"/>
</dbReference>
<dbReference type="FunCoup" id="A0A1Q5PWF3">
    <property type="interactions" value="269"/>
</dbReference>
<keyword evidence="3 8" id="KW-0808">Transferase</keyword>
<dbReference type="EC" id="2.1.1.297" evidence="1"/>
<evidence type="ECO:0000313" key="9">
    <source>
        <dbReference type="Proteomes" id="UP000185612"/>
    </source>
</evidence>
<keyword evidence="4" id="KW-0949">S-adenosyl-L-methionine</keyword>
<keyword evidence="9" id="KW-1185">Reference proteome</keyword>
<evidence type="ECO:0000256" key="1">
    <source>
        <dbReference type="ARBA" id="ARBA00012771"/>
    </source>
</evidence>
<reference evidence="9" key="1">
    <citation type="submission" date="2016-12" db="EMBL/GenBank/DDBJ databases">
        <authorList>
            <person name="Meng X."/>
        </authorList>
    </citation>
    <scope>NUCLEOTIDE SEQUENCE [LARGE SCALE GENOMIC DNA]</scope>
    <source>
        <strain evidence="9">DSM 20732</strain>
    </source>
</reference>
<dbReference type="InterPro" id="IPR040758">
    <property type="entry name" value="PrmC_N"/>
</dbReference>
<evidence type="ECO:0000259" key="7">
    <source>
        <dbReference type="Pfam" id="PF17827"/>
    </source>
</evidence>
<dbReference type="GO" id="GO:0003676">
    <property type="term" value="F:nucleic acid binding"/>
    <property type="evidence" value="ECO:0007669"/>
    <property type="project" value="InterPro"/>
</dbReference>
<dbReference type="GO" id="GO:0102559">
    <property type="term" value="F:peptide chain release factor N(5)-glutamine methyltransferase activity"/>
    <property type="evidence" value="ECO:0007669"/>
    <property type="project" value="UniProtKB-EC"/>
</dbReference>
<evidence type="ECO:0000256" key="2">
    <source>
        <dbReference type="ARBA" id="ARBA00022603"/>
    </source>
</evidence>
<dbReference type="PROSITE" id="PS00092">
    <property type="entry name" value="N6_MTASE"/>
    <property type="match status" value="1"/>
</dbReference>
<dbReference type="Pfam" id="PF05175">
    <property type="entry name" value="MTS"/>
    <property type="match status" value="1"/>
</dbReference>
<dbReference type="PANTHER" id="PTHR18895:SF74">
    <property type="entry name" value="MTRF1L RELEASE FACTOR GLUTAMINE METHYLTRANSFERASE"/>
    <property type="match status" value="1"/>
</dbReference>
<dbReference type="SUPFAM" id="SSF53335">
    <property type="entry name" value="S-adenosyl-L-methionine-dependent methyltransferases"/>
    <property type="match status" value="1"/>
</dbReference>
<evidence type="ECO:0000256" key="3">
    <source>
        <dbReference type="ARBA" id="ARBA00022679"/>
    </source>
</evidence>
<feature type="domain" description="Release factor glutamine methyltransferase N-terminal" evidence="7">
    <location>
        <begin position="7"/>
        <end position="73"/>
    </location>
</feature>
<dbReference type="InterPro" id="IPR029063">
    <property type="entry name" value="SAM-dependent_MTases_sf"/>
</dbReference>
<dbReference type="STRING" id="52770.BSZ40_06290"/>
<dbReference type="InterPro" id="IPR002052">
    <property type="entry name" value="DNA_methylase_N6_adenine_CS"/>
</dbReference>
<dbReference type="Gene3D" id="1.10.8.10">
    <property type="entry name" value="DNA helicase RuvA subunit, C-terminal domain"/>
    <property type="match status" value="1"/>
</dbReference>
<feature type="domain" description="Methyltransferase small" evidence="6">
    <location>
        <begin position="111"/>
        <end position="192"/>
    </location>
</feature>
<comment type="caution">
    <text evidence="8">The sequence shown here is derived from an EMBL/GenBank/DDBJ whole genome shotgun (WGS) entry which is preliminary data.</text>
</comment>
<gene>
    <name evidence="8" type="ORF">BSZ40_06290</name>
</gene>
<name>A0A1Q5PWF3_9ACTO</name>
<comment type="catalytic activity">
    <reaction evidence="5">
        <text>L-glutaminyl-[peptide chain release factor] + S-adenosyl-L-methionine = N(5)-methyl-L-glutaminyl-[peptide chain release factor] + S-adenosyl-L-homocysteine + H(+)</text>
        <dbReference type="Rhea" id="RHEA:42896"/>
        <dbReference type="Rhea" id="RHEA-COMP:10271"/>
        <dbReference type="Rhea" id="RHEA-COMP:10272"/>
        <dbReference type="ChEBI" id="CHEBI:15378"/>
        <dbReference type="ChEBI" id="CHEBI:30011"/>
        <dbReference type="ChEBI" id="CHEBI:57856"/>
        <dbReference type="ChEBI" id="CHEBI:59789"/>
        <dbReference type="ChEBI" id="CHEBI:61891"/>
        <dbReference type="EC" id="2.1.1.297"/>
    </reaction>
</comment>
<dbReference type="OrthoDB" id="9800643at2"/>
<dbReference type="AlphaFoldDB" id="A0A1Q5PWF3"/>
<dbReference type="InterPro" id="IPR019874">
    <property type="entry name" value="RF_methyltr_PrmC"/>
</dbReference>
<evidence type="ECO:0000259" key="6">
    <source>
        <dbReference type="Pfam" id="PF05175"/>
    </source>
</evidence>
<evidence type="ECO:0000256" key="4">
    <source>
        <dbReference type="ARBA" id="ARBA00022691"/>
    </source>
</evidence>
<proteinExistence type="predicted"/>
<sequence>MSATRALLQQATDRLRAAGLASPAADARWLLTHVLQVDNLVWAPAALTAAQAGRYWELVERRAARQPLQHLTGEMAFRHLVLASAPGVFIVRPETEAVAGAAIAAAQAAGPQPRVVDLCTGSGAIALALATEVPGAQVWAVELGAEPLRLAAANAERVGASIHLVPGDIRRPLPALAALAGRCDVVVSNPPYIPPTAVPRDPEVRDHDPALALYGDGPDGLGHVGAVLARAAELLRPGGSVLIEHADCQGLATRTMATQAGFRAARTARDDTDRDRYLVATWPGEEPGDAAD</sequence>
<dbReference type="GO" id="GO:0032259">
    <property type="term" value="P:methylation"/>
    <property type="evidence" value="ECO:0007669"/>
    <property type="project" value="UniProtKB-KW"/>
</dbReference>
<organism evidence="8 9">
    <name type="scientific">Buchananella hordeovulneris</name>
    <dbReference type="NCBI Taxonomy" id="52770"/>
    <lineage>
        <taxon>Bacteria</taxon>
        <taxon>Bacillati</taxon>
        <taxon>Actinomycetota</taxon>
        <taxon>Actinomycetes</taxon>
        <taxon>Actinomycetales</taxon>
        <taxon>Actinomycetaceae</taxon>
        <taxon>Buchananella</taxon>
    </lineage>
</organism>
<keyword evidence="2 8" id="KW-0489">Methyltransferase</keyword>
<dbReference type="NCBIfam" id="TIGR00536">
    <property type="entry name" value="hemK_fam"/>
    <property type="match status" value="1"/>
</dbReference>
<dbReference type="Gene3D" id="3.40.50.150">
    <property type="entry name" value="Vaccinia Virus protein VP39"/>
    <property type="match status" value="1"/>
</dbReference>
<dbReference type="InterPro" id="IPR050320">
    <property type="entry name" value="N5-glutamine_MTase"/>
</dbReference>
<dbReference type="Pfam" id="PF17827">
    <property type="entry name" value="PrmC_N"/>
    <property type="match status" value="1"/>
</dbReference>
<dbReference type="InterPro" id="IPR007848">
    <property type="entry name" value="Small_mtfrase_dom"/>
</dbReference>
<accession>A0A1Q5PWF3</accession>
<dbReference type="Proteomes" id="UP000185612">
    <property type="component" value="Unassembled WGS sequence"/>
</dbReference>
<dbReference type="RefSeq" id="WP_073824348.1">
    <property type="nucleotide sequence ID" value="NZ_MQVS01000005.1"/>
</dbReference>
<dbReference type="PANTHER" id="PTHR18895">
    <property type="entry name" value="HEMK METHYLTRANSFERASE"/>
    <property type="match status" value="1"/>
</dbReference>
<dbReference type="NCBIfam" id="TIGR03534">
    <property type="entry name" value="RF_mod_PrmC"/>
    <property type="match status" value="1"/>
</dbReference>
<evidence type="ECO:0000313" key="8">
    <source>
        <dbReference type="EMBL" id="OKL51755.1"/>
    </source>
</evidence>
<protein>
    <recommendedName>
        <fullName evidence="1">peptide chain release factor N(5)-glutamine methyltransferase</fullName>
        <ecNumber evidence="1">2.1.1.297</ecNumber>
    </recommendedName>
</protein>
<evidence type="ECO:0000256" key="5">
    <source>
        <dbReference type="ARBA" id="ARBA00048391"/>
    </source>
</evidence>
<dbReference type="InterPro" id="IPR004556">
    <property type="entry name" value="HemK-like"/>
</dbReference>